<accession>W3X0J6</accession>
<dbReference type="HOGENOM" id="CLU_396944_0_0_1"/>
<protein>
    <submittedName>
        <fullName evidence="3">Uncharacterized protein</fullName>
    </submittedName>
</protein>
<proteinExistence type="predicted"/>
<name>W3X0J6_PESFW</name>
<dbReference type="OrthoDB" id="4203839at2759"/>
<feature type="coiled-coil region" evidence="1">
    <location>
        <begin position="182"/>
        <end position="269"/>
    </location>
</feature>
<dbReference type="GeneID" id="19274420"/>
<dbReference type="Proteomes" id="UP000030651">
    <property type="component" value="Unassembled WGS sequence"/>
</dbReference>
<evidence type="ECO:0000313" key="4">
    <source>
        <dbReference type="Proteomes" id="UP000030651"/>
    </source>
</evidence>
<dbReference type="eggNOG" id="ENOG502T05Z">
    <property type="taxonomic scope" value="Eukaryota"/>
</dbReference>
<feature type="region of interest" description="Disordered" evidence="2">
    <location>
        <begin position="337"/>
        <end position="369"/>
    </location>
</feature>
<dbReference type="AlphaFoldDB" id="W3X0J6"/>
<dbReference type="InParanoid" id="W3X0J6"/>
<reference evidence="4" key="1">
    <citation type="journal article" date="2015" name="BMC Genomics">
        <title>Genomic and transcriptomic analysis of the endophytic fungus Pestalotiopsis fici reveals its lifestyle and high potential for synthesis of natural products.</title>
        <authorList>
            <person name="Wang X."/>
            <person name="Zhang X."/>
            <person name="Liu L."/>
            <person name="Xiang M."/>
            <person name="Wang W."/>
            <person name="Sun X."/>
            <person name="Che Y."/>
            <person name="Guo L."/>
            <person name="Liu G."/>
            <person name="Guo L."/>
            <person name="Wang C."/>
            <person name="Yin W.B."/>
            <person name="Stadler M."/>
            <person name="Zhang X."/>
            <person name="Liu X."/>
        </authorList>
    </citation>
    <scope>NUCLEOTIDE SEQUENCE [LARGE SCALE GENOMIC DNA]</scope>
    <source>
        <strain evidence="4">W106-1 / CGMCC3.15140</strain>
    </source>
</reference>
<feature type="region of interest" description="Disordered" evidence="2">
    <location>
        <begin position="280"/>
        <end position="303"/>
    </location>
</feature>
<gene>
    <name evidence="3" type="ORF">PFICI_09407</name>
</gene>
<evidence type="ECO:0000256" key="1">
    <source>
        <dbReference type="SAM" id="Coils"/>
    </source>
</evidence>
<feature type="compositionally biased region" description="Polar residues" evidence="2">
    <location>
        <begin position="338"/>
        <end position="354"/>
    </location>
</feature>
<dbReference type="OMA" id="EFSKVRC"/>
<feature type="region of interest" description="Disordered" evidence="2">
    <location>
        <begin position="76"/>
        <end position="105"/>
    </location>
</feature>
<organism evidence="3 4">
    <name type="scientific">Pestalotiopsis fici (strain W106-1 / CGMCC3.15140)</name>
    <dbReference type="NCBI Taxonomy" id="1229662"/>
    <lineage>
        <taxon>Eukaryota</taxon>
        <taxon>Fungi</taxon>
        <taxon>Dikarya</taxon>
        <taxon>Ascomycota</taxon>
        <taxon>Pezizomycotina</taxon>
        <taxon>Sordariomycetes</taxon>
        <taxon>Xylariomycetidae</taxon>
        <taxon>Amphisphaeriales</taxon>
        <taxon>Sporocadaceae</taxon>
        <taxon>Pestalotiopsis</taxon>
    </lineage>
</organism>
<evidence type="ECO:0000256" key="2">
    <source>
        <dbReference type="SAM" id="MobiDB-lite"/>
    </source>
</evidence>
<sequence length="694" mass="77796">MPGIRSSSDSSGGALLARALEATPNKDNDGMGSTTNRSDSPSDDEMALVEASDQFNKLVNDSQGYRPLVAADEYHQGHHLRRPSTVRPPNSFVDQSPFGSPGSHVPPSVASSPLYRGFGDIQARLVTAQQYVRVTPGYNNDQAQNIQTLLMGVGQDLTHFATNIIQEHTRSQHQAGELRVQYEKAQNELLSRRQQITDLQTKYRELSQDKDLHAKMAAGLEKQIESQQKDIQRLQKLAQSFEQKRVKQVKELEAEIKSLRLERDSHMQLVKVSNIAADDDDSDNEEIEKTTNNNKGAATKRRESFLNPNALEFGPTGAKADHSKEMLPLLRKYANEGASKTTQPQEARSYTPSSIEPPKPAPSRMGFRSGTPATPFGLPNTFGAKSNALVRANTPRQPGFRAVTEFGSVDFNALQNKVAWEAEDVAHGFARLYGLIEGLIAKNHIIPPFNEADGMLVHTNPATWNYILSMGLKNPTQSASHMADLLTKFKCRHWVMKRIIVDYIINRLIVPEIFFGFNDAIDSHLSALQSRMRSRGPNAGRPQGAERQRIVMDHAKVVQFIIESGAEADEFRDRSVAKHVGMLMEILKPMRSCSIDDETARRALTIVINAAWTITTRVWTSGMTLHYYFPETGSKFAYGTMRSINYTDTPSDQMQYQQYRIMLVVTPTLSLRDDRDMDRLRTHELLKSDVLVMR</sequence>
<feature type="compositionally biased region" description="Low complexity" evidence="2">
    <location>
        <begin position="1"/>
        <end position="20"/>
    </location>
</feature>
<dbReference type="EMBL" id="KI912114">
    <property type="protein sequence ID" value="ETS79554.1"/>
    <property type="molecule type" value="Genomic_DNA"/>
</dbReference>
<evidence type="ECO:0000313" key="3">
    <source>
        <dbReference type="EMBL" id="ETS79554.1"/>
    </source>
</evidence>
<dbReference type="KEGG" id="pfy:PFICI_09407"/>
<keyword evidence="1" id="KW-0175">Coiled coil</keyword>
<dbReference type="RefSeq" id="XP_007836179.1">
    <property type="nucleotide sequence ID" value="XM_007837988.1"/>
</dbReference>
<keyword evidence="4" id="KW-1185">Reference proteome</keyword>
<feature type="region of interest" description="Disordered" evidence="2">
    <location>
        <begin position="1"/>
        <end position="46"/>
    </location>
</feature>